<dbReference type="GO" id="GO:0000155">
    <property type="term" value="F:phosphorelay sensor kinase activity"/>
    <property type="evidence" value="ECO:0007669"/>
    <property type="project" value="InterPro"/>
</dbReference>
<dbReference type="PANTHER" id="PTHR45436:SF5">
    <property type="entry name" value="SENSOR HISTIDINE KINASE TRCS"/>
    <property type="match status" value="1"/>
</dbReference>
<dbReference type="Pfam" id="PF00672">
    <property type="entry name" value="HAMP"/>
    <property type="match status" value="1"/>
</dbReference>
<feature type="domain" description="HAMP" evidence="13">
    <location>
        <begin position="193"/>
        <end position="246"/>
    </location>
</feature>
<gene>
    <name evidence="14" type="ORF">FHX41_5746</name>
</gene>
<accession>A0A543IN03</accession>
<dbReference type="InterPro" id="IPR005467">
    <property type="entry name" value="His_kinase_dom"/>
</dbReference>
<evidence type="ECO:0000256" key="2">
    <source>
        <dbReference type="ARBA" id="ARBA00004236"/>
    </source>
</evidence>
<dbReference type="SMART" id="SM00304">
    <property type="entry name" value="HAMP"/>
    <property type="match status" value="1"/>
</dbReference>
<keyword evidence="7 14" id="KW-0418">Kinase</keyword>
<evidence type="ECO:0000313" key="14">
    <source>
        <dbReference type="EMBL" id="TQM71962.1"/>
    </source>
</evidence>
<dbReference type="Gene3D" id="3.30.565.10">
    <property type="entry name" value="Histidine kinase-like ATPase, C-terminal domain"/>
    <property type="match status" value="1"/>
</dbReference>
<dbReference type="Pfam" id="PF02518">
    <property type="entry name" value="HATPase_c"/>
    <property type="match status" value="1"/>
</dbReference>
<dbReference type="CDD" id="cd00075">
    <property type="entry name" value="HATPase"/>
    <property type="match status" value="1"/>
</dbReference>
<proteinExistence type="predicted"/>
<dbReference type="InterPro" id="IPR003661">
    <property type="entry name" value="HisK_dim/P_dom"/>
</dbReference>
<name>A0A543IN03_9ACTN</name>
<keyword evidence="6 11" id="KW-0812">Transmembrane</keyword>
<reference evidence="14 15" key="1">
    <citation type="submission" date="2019-06" db="EMBL/GenBank/DDBJ databases">
        <title>Sequencing the genomes of 1000 actinobacteria strains.</title>
        <authorList>
            <person name="Klenk H.-P."/>
        </authorList>
    </citation>
    <scope>NUCLEOTIDE SEQUENCE [LARGE SCALE GENOMIC DNA]</scope>
    <source>
        <strain evidence="14 15">DSM 45043</strain>
    </source>
</reference>
<dbReference type="EC" id="2.7.13.3" evidence="3"/>
<comment type="caution">
    <text evidence="14">The sequence shown here is derived from an EMBL/GenBank/DDBJ whole genome shotgun (WGS) entry which is preliminary data.</text>
</comment>
<comment type="subcellular location">
    <subcellularLocation>
        <location evidence="2">Cell membrane</location>
    </subcellularLocation>
</comment>
<feature type="domain" description="Histidine kinase" evidence="12">
    <location>
        <begin position="254"/>
        <end position="461"/>
    </location>
</feature>
<dbReference type="Proteomes" id="UP000316706">
    <property type="component" value="Unassembled WGS sequence"/>
</dbReference>
<keyword evidence="4" id="KW-0597">Phosphoprotein</keyword>
<evidence type="ECO:0000256" key="7">
    <source>
        <dbReference type="ARBA" id="ARBA00022777"/>
    </source>
</evidence>
<evidence type="ECO:0000256" key="3">
    <source>
        <dbReference type="ARBA" id="ARBA00012438"/>
    </source>
</evidence>
<organism evidence="14 15">
    <name type="scientific">Actinomadura hallensis</name>
    <dbReference type="NCBI Taxonomy" id="337895"/>
    <lineage>
        <taxon>Bacteria</taxon>
        <taxon>Bacillati</taxon>
        <taxon>Actinomycetota</taxon>
        <taxon>Actinomycetes</taxon>
        <taxon>Streptosporangiales</taxon>
        <taxon>Thermomonosporaceae</taxon>
        <taxon>Actinomadura</taxon>
    </lineage>
</organism>
<comment type="catalytic activity">
    <reaction evidence="1">
        <text>ATP + protein L-histidine = ADP + protein N-phospho-L-histidine.</text>
        <dbReference type="EC" id="2.7.13.3"/>
    </reaction>
</comment>
<evidence type="ECO:0000256" key="6">
    <source>
        <dbReference type="ARBA" id="ARBA00022692"/>
    </source>
</evidence>
<evidence type="ECO:0000256" key="4">
    <source>
        <dbReference type="ARBA" id="ARBA00022553"/>
    </source>
</evidence>
<evidence type="ECO:0000256" key="10">
    <source>
        <dbReference type="ARBA" id="ARBA00023136"/>
    </source>
</evidence>
<dbReference type="SMART" id="SM00388">
    <property type="entry name" value="HisKA"/>
    <property type="match status" value="1"/>
</dbReference>
<keyword evidence="15" id="KW-1185">Reference proteome</keyword>
<feature type="transmembrane region" description="Helical" evidence="11">
    <location>
        <begin position="24"/>
        <end position="47"/>
    </location>
</feature>
<evidence type="ECO:0000313" key="15">
    <source>
        <dbReference type="Proteomes" id="UP000316706"/>
    </source>
</evidence>
<dbReference type="SUPFAM" id="SSF55874">
    <property type="entry name" value="ATPase domain of HSP90 chaperone/DNA topoisomerase II/histidine kinase"/>
    <property type="match status" value="1"/>
</dbReference>
<dbReference type="PROSITE" id="PS50885">
    <property type="entry name" value="HAMP"/>
    <property type="match status" value="1"/>
</dbReference>
<dbReference type="GO" id="GO:0005886">
    <property type="term" value="C:plasma membrane"/>
    <property type="evidence" value="ECO:0007669"/>
    <property type="project" value="UniProtKB-SubCell"/>
</dbReference>
<dbReference type="Pfam" id="PF00512">
    <property type="entry name" value="HisKA"/>
    <property type="match status" value="1"/>
</dbReference>
<dbReference type="InterPro" id="IPR004358">
    <property type="entry name" value="Sig_transdc_His_kin-like_C"/>
</dbReference>
<dbReference type="PANTHER" id="PTHR45436">
    <property type="entry name" value="SENSOR HISTIDINE KINASE YKOH"/>
    <property type="match status" value="1"/>
</dbReference>
<feature type="transmembrane region" description="Helical" evidence="11">
    <location>
        <begin position="169"/>
        <end position="189"/>
    </location>
</feature>
<evidence type="ECO:0000259" key="12">
    <source>
        <dbReference type="PROSITE" id="PS50109"/>
    </source>
</evidence>
<dbReference type="PRINTS" id="PR00344">
    <property type="entry name" value="BCTRLSENSOR"/>
</dbReference>
<evidence type="ECO:0000256" key="1">
    <source>
        <dbReference type="ARBA" id="ARBA00000085"/>
    </source>
</evidence>
<dbReference type="InterPro" id="IPR050428">
    <property type="entry name" value="TCS_sensor_his_kinase"/>
</dbReference>
<dbReference type="SMART" id="SM00387">
    <property type="entry name" value="HATPase_c"/>
    <property type="match status" value="1"/>
</dbReference>
<evidence type="ECO:0000256" key="9">
    <source>
        <dbReference type="ARBA" id="ARBA00023012"/>
    </source>
</evidence>
<keyword evidence="9" id="KW-0902">Two-component regulatory system</keyword>
<dbReference type="RefSeq" id="WP_246077645.1">
    <property type="nucleotide sequence ID" value="NZ_VFPO01000001.1"/>
</dbReference>
<evidence type="ECO:0000256" key="8">
    <source>
        <dbReference type="ARBA" id="ARBA00022989"/>
    </source>
</evidence>
<keyword evidence="8 11" id="KW-1133">Transmembrane helix</keyword>
<evidence type="ECO:0000256" key="11">
    <source>
        <dbReference type="SAM" id="Phobius"/>
    </source>
</evidence>
<dbReference type="PROSITE" id="PS50109">
    <property type="entry name" value="HIS_KIN"/>
    <property type="match status" value="1"/>
</dbReference>
<keyword evidence="10 11" id="KW-0472">Membrane</keyword>
<dbReference type="InterPro" id="IPR036097">
    <property type="entry name" value="HisK_dim/P_sf"/>
</dbReference>
<dbReference type="InterPro" id="IPR036890">
    <property type="entry name" value="HATPase_C_sf"/>
</dbReference>
<dbReference type="InterPro" id="IPR003660">
    <property type="entry name" value="HAMP_dom"/>
</dbReference>
<keyword evidence="5" id="KW-0808">Transferase</keyword>
<protein>
    <recommendedName>
        <fullName evidence="3">histidine kinase</fullName>
        <ecNumber evidence="3">2.7.13.3</ecNumber>
    </recommendedName>
</protein>
<sequence>MTTEQREAVRRWPTRLMSSVRGRATVITVGVSAVILLLLFVLLLLLVRDFTLNRDRRTLERTVERVVYDLRPGDPDQMIVPRPGEAPWVQVVTPEGKVVAASSELRGHPSLAGTDVRRGKLLIDGRYCPEALGDCAWVFGLRLRDSPWGPGAVVMAGTPLPGKPTMAGLVASALLVLAGLLFLIGWWTWYTIGRVFVPVDQIRAQMADFSALGLGHRIPVSETSGELRSLAETVNSTLDRLEDARVRERRFVSDASHDLRNPLSGLQMQLELALEEPPDSADWKPMVRSALGDARRLNDILVDLLALSKLDSRAPAEVETVDLAALARREIGRREPRVTIETRLGPGVTVRANRVRLARVLGNLLSNAERHAESRIEVVVLRDGDDAVLEVLDDGSGVPEDARERVFERFSRLPESRARDPQGTGLGLPIAREIAEIYGGSLRIADSPRGARFVMRLPLASGSPEL</sequence>
<dbReference type="EMBL" id="VFPO01000001">
    <property type="protein sequence ID" value="TQM71962.1"/>
    <property type="molecule type" value="Genomic_DNA"/>
</dbReference>
<dbReference type="SUPFAM" id="SSF47384">
    <property type="entry name" value="Homodimeric domain of signal transducing histidine kinase"/>
    <property type="match status" value="1"/>
</dbReference>
<dbReference type="Gene3D" id="1.10.287.130">
    <property type="match status" value="1"/>
</dbReference>
<dbReference type="InterPro" id="IPR003594">
    <property type="entry name" value="HATPase_dom"/>
</dbReference>
<evidence type="ECO:0000256" key="5">
    <source>
        <dbReference type="ARBA" id="ARBA00022679"/>
    </source>
</evidence>
<dbReference type="AlphaFoldDB" id="A0A543IN03"/>
<dbReference type="CDD" id="cd00082">
    <property type="entry name" value="HisKA"/>
    <property type="match status" value="1"/>
</dbReference>
<evidence type="ECO:0000259" key="13">
    <source>
        <dbReference type="PROSITE" id="PS50885"/>
    </source>
</evidence>